<dbReference type="UniPathway" id="UPA00031">
    <property type="reaction ID" value="UER00013"/>
</dbReference>
<organism evidence="10 11">
    <name type="scientific">Listeria fleischmannii</name>
    <dbReference type="NCBI Taxonomy" id="1069827"/>
    <lineage>
        <taxon>Bacteria</taxon>
        <taxon>Bacillati</taxon>
        <taxon>Bacillota</taxon>
        <taxon>Bacilli</taxon>
        <taxon>Bacillales</taxon>
        <taxon>Listeriaceae</taxon>
        <taxon>Listeria</taxon>
    </lineage>
</organism>
<dbReference type="InterPro" id="IPR016195">
    <property type="entry name" value="Pol/histidinol_Pase-like"/>
</dbReference>
<evidence type="ECO:0000256" key="3">
    <source>
        <dbReference type="ARBA" id="ARBA00013085"/>
    </source>
</evidence>
<gene>
    <name evidence="10" type="primary">hisJ</name>
    <name evidence="10" type="ORF">HB844_10905</name>
</gene>
<evidence type="ECO:0000259" key="9">
    <source>
        <dbReference type="Pfam" id="PF02811"/>
    </source>
</evidence>
<dbReference type="InterPro" id="IPR004013">
    <property type="entry name" value="PHP_dom"/>
</dbReference>
<comment type="similarity">
    <text evidence="2 8">Belongs to the PHP hydrolase family. HisK subfamily.</text>
</comment>
<evidence type="ECO:0000256" key="7">
    <source>
        <dbReference type="ARBA" id="ARBA00049158"/>
    </source>
</evidence>
<comment type="catalytic activity">
    <reaction evidence="7 8">
        <text>L-histidinol phosphate + H2O = L-histidinol + phosphate</text>
        <dbReference type="Rhea" id="RHEA:14465"/>
        <dbReference type="ChEBI" id="CHEBI:15377"/>
        <dbReference type="ChEBI" id="CHEBI:43474"/>
        <dbReference type="ChEBI" id="CHEBI:57699"/>
        <dbReference type="ChEBI" id="CHEBI:57980"/>
        <dbReference type="EC" id="3.1.3.15"/>
    </reaction>
</comment>
<dbReference type="Proteomes" id="UP000571128">
    <property type="component" value="Unassembled WGS sequence"/>
</dbReference>
<dbReference type="Gene3D" id="3.20.20.140">
    <property type="entry name" value="Metal-dependent hydrolases"/>
    <property type="match status" value="1"/>
</dbReference>
<dbReference type="EMBL" id="JAARPY010000011">
    <property type="protein sequence ID" value="MBC1399380.1"/>
    <property type="molecule type" value="Genomic_DNA"/>
</dbReference>
<evidence type="ECO:0000256" key="4">
    <source>
        <dbReference type="ARBA" id="ARBA00022605"/>
    </source>
</evidence>
<dbReference type="AlphaFoldDB" id="A0A841YGN0"/>
<dbReference type="NCBIfam" id="NF005996">
    <property type="entry name" value="PRK08123.1"/>
    <property type="match status" value="1"/>
</dbReference>
<protein>
    <recommendedName>
        <fullName evidence="3 8">Histidinol-phosphatase</fullName>
        <shortName evidence="8">HolPase</shortName>
        <ecNumber evidence="3 8">3.1.3.15</ecNumber>
    </recommendedName>
</protein>
<evidence type="ECO:0000313" key="10">
    <source>
        <dbReference type="EMBL" id="MBC1399380.1"/>
    </source>
</evidence>
<dbReference type="GO" id="GO:0000105">
    <property type="term" value="P:L-histidine biosynthetic process"/>
    <property type="evidence" value="ECO:0007669"/>
    <property type="project" value="UniProtKB-UniRule"/>
</dbReference>
<dbReference type="Pfam" id="PF02811">
    <property type="entry name" value="PHP"/>
    <property type="match status" value="1"/>
</dbReference>
<dbReference type="PANTHER" id="PTHR21039">
    <property type="entry name" value="HISTIDINOL PHOSPHATASE-RELATED"/>
    <property type="match status" value="1"/>
</dbReference>
<keyword evidence="5 8" id="KW-0378">Hydrolase</keyword>
<evidence type="ECO:0000313" key="11">
    <source>
        <dbReference type="Proteomes" id="UP000571128"/>
    </source>
</evidence>
<dbReference type="InterPro" id="IPR010140">
    <property type="entry name" value="Histidinol_P_phosphatase_HisJ"/>
</dbReference>
<dbReference type="EC" id="3.1.3.15" evidence="3 8"/>
<dbReference type="NCBIfam" id="TIGR01856">
    <property type="entry name" value="hisJ_fam"/>
    <property type="match status" value="1"/>
</dbReference>
<dbReference type="SUPFAM" id="SSF89550">
    <property type="entry name" value="PHP domain-like"/>
    <property type="match status" value="1"/>
</dbReference>
<dbReference type="Pfam" id="PF13263">
    <property type="entry name" value="PHP_C"/>
    <property type="match status" value="1"/>
</dbReference>
<name>A0A841YGN0_9LIST</name>
<evidence type="ECO:0000256" key="2">
    <source>
        <dbReference type="ARBA" id="ARBA00009152"/>
    </source>
</evidence>
<dbReference type="RefSeq" id="WP_007546578.1">
    <property type="nucleotide sequence ID" value="NZ_JAARPY010000011.1"/>
</dbReference>
<dbReference type="GO" id="GO:0004401">
    <property type="term" value="F:histidinol-phosphatase activity"/>
    <property type="evidence" value="ECO:0007669"/>
    <property type="project" value="UniProtKB-UniRule"/>
</dbReference>
<reference evidence="10 11" key="1">
    <citation type="submission" date="2020-03" db="EMBL/GenBank/DDBJ databases">
        <title>Soil Listeria distribution.</title>
        <authorList>
            <person name="Liao J."/>
            <person name="Wiedmann M."/>
        </authorList>
    </citation>
    <scope>NUCLEOTIDE SEQUENCE [LARGE SCALE GENOMIC DNA]</scope>
    <source>
        <strain evidence="10 11">FSL L7-1645</strain>
    </source>
</reference>
<evidence type="ECO:0000256" key="1">
    <source>
        <dbReference type="ARBA" id="ARBA00004970"/>
    </source>
</evidence>
<feature type="domain" description="PHP" evidence="9">
    <location>
        <begin position="4"/>
        <end position="222"/>
    </location>
</feature>
<evidence type="ECO:0000256" key="5">
    <source>
        <dbReference type="ARBA" id="ARBA00022801"/>
    </source>
</evidence>
<sequence length="273" mass="30914">MKWDGHTHTEFCPHGSREEVERFIIRAIELDFDTYSITEHMPLPTNFNQKAAGEQEAYETASMAMSDLPYYLKETARLKEKYKGDIQIKIGFEVDYLAQFEAFTHDFLNEYGAQLDDGILSVHFLDGRDGIRSVDFSAADYETGIVEFYGGFRAAQMAYLEQIKASILADLGAFKPKRLGHISLCQKFRHAFQTETDLPDNEMSDVLELVLKSGYALDYNTAGLFKVDCCETYPPPRYIKQAKRLGIPLVYGSDSHAVSDVGRAYSVFAENLS</sequence>
<evidence type="ECO:0000256" key="6">
    <source>
        <dbReference type="ARBA" id="ARBA00023102"/>
    </source>
</evidence>
<dbReference type="CDD" id="cd12110">
    <property type="entry name" value="PHP_HisPPase_Hisj_like"/>
    <property type="match status" value="1"/>
</dbReference>
<proteinExistence type="inferred from homology"/>
<dbReference type="GO" id="GO:0005737">
    <property type="term" value="C:cytoplasm"/>
    <property type="evidence" value="ECO:0007669"/>
    <property type="project" value="TreeGrafter"/>
</dbReference>
<comment type="caution">
    <text evidence="10">The sequence shown here is derived from an EMBL/GenBank/DDBJ whole genome shotgun (WGS) entry which is preliminary data.</text>
</comment>
<accession>A0A841YGN0</accession>
<keyword evidence="4 8" id="KW-0028">Amino-acid biosynthesis</keyword>
<dbReference type="PANTHER" id="PTHR21039:SF0">
    <property type="entry name" value="HISTIDINOL-PHOSPHATASE"/>
    <property type="match status" value="1"/>
</dbReference>
<comment type="pathway">
    <text evidence="1 8">Amino-acid biosynthesis; L-histidine biosynthesis; L-histidine from 5-phospho-alpha-D-ribose 1-diphosphate: step 8/9.</text>
</comment>
<keyword evidence="6 8" id="KW-0368">Histidine biosynthesis</keyword>
<evidence type="ECO:0000256" key="8">
    <source>
        <dbReference type="RuleBase" id="RU366003"/>
    </source>
</evidence>